<evidence type="ECO:0000313" key="3">
    <source>
        <dbReference type="Proteomes" id="UP000276178"/>
    </source>
</evidence>
<dbReference type="InterPro" id="IPR055247">
    <property type="entry name" value="InsJ-like_HTH"/>
</dbReference>
<evidence type="ECO:0000313" key="2">
    <source>
        <dbReference type="EMBL" id="RNB50590.1"/>
    </source>
</evidence>
<evidence type="ECO:0000259" key="1">
    <source>
        <dbReference type="Pfam" id="PF13518"/>
    </source>
</evidence>
<sequence length="103" mass="11895">MKYSEETKQRAVDLYEKGGRSYQAVADALGIRSSSQVKSWVKKCRNHETLQDQRGKQAASHPFIGRPRTRFSSVEEERDYLKAQVAFLKKRNPNLFGEGSFRK</sequence>
<feature type="domain" description="Insertion element IS150 protein InsJ-like helix-turn-helix" evidence="1">
    <location>
        <begin position="8"/>
        <end position="56"/>
    </location>
</feature>
<reference evidence="2 3" key="1">
    <citation type="submission" date="2018-10" db="EMBL/GenBank/DDBJ databases">
        <title>Phylogenomics of Brevibacillus.</title>
        <authorList>
            <person name="Dunlap C."/>
        </authorList>
    </citation>
    <scope>NUCLEOTIDE SEQUENCE [LARGE SCALE GENOMIC DNA]</scope>
    <source>
        <strain evidence="2 3">NRRL NRS 1219</strain>
    </source>
</reference>
<dbReference type="AlphaFoldDB" id="A0A3M8AHG8"/>
<proteinExistence type="predicted"/>
<comment type="caution">
    <text evidence="2">The sequence shown here is derived from an EMBL/GenBank/DDBJ whole genome shotgun (WGS) entry which is preliminary data.</text>
</comment>
<protein>
    <submittedName>
        <fullName evidence="2">Transposase</fullName>
    </submittedName>
</protein>
<dbReference type="Proteomes" id="UP000276178">
    <property type="component" value="Unassembled WGS sequence"/>
</dbReference>
<dbReference type="SUPFAM" id="SSF46689">
    <property type="entry name" value="Homeodomain-like"/>
    <property type="match status" value="1"/>
</dbReference>
<accession>A0A3M8AHG8</accession>
<organism evidence="2 3">
    <name type="scientific">Brevibacillus agri</name>
    <dbReference type="NCBI Taxonomy" id="51101"/>
    <lineage>
        <taxon>Bacteria</taxon>
        <taxon>Bacillati</taxon>
        <taxon>Bacillota</taxon>
        <taxon>Bacilli</taxon>
        <taxon>Bacillales</taxon>
        <taxon>Paenibacillaceae</taxon>
        <taxon>Brevibacillus</taxon>
    </lineage>
</organism>
<name>A0A3M8AHG8_9BACL</name>
<dbReference type="InterPro" id="IPR009057">
    <property type="entry name" value="Homeodomain-like_sf"/>
</dbReference>
<dbReference type="OrthoDB" id="2476570at2"/>
<dbReference type="EMBL" id="RHHN01000068">
    <property type="protein sequence ID" value="RNB50590.1"/>
    <property type="molecule type" value="Genomic_DNA"/>
</dbReference>
<gene>
    <name evidence="2" type="ORF">EB820_21155</name>
</gene>
<dbReference type="Gene3D" id="1.10.10.60">
    <property type="entry name" value="Homeodomain-like"/>
    <property type="match status" value="1"/>
</dbReference>
<dbReference type="Pfam" id="PF13518">
    <property type="entry name" value="HTH_28"/>
    <property type="match status" value="1"/>
</dbReference>